<dbReference type="AlphaFoldDB" id="A0A9P4U119"/>
<name>A0A9P4U119_9PEZI</name>
<keyword evidence="3" id="KW-1185">Reference proteome</keyword>
<dbReference type="EMBL" id="MU007023">
    <property type="protein sequence ID" value="KAF2433041.1"/>
    <property type="molecule type" value="Genomic_DNA"/>
</dbReference>
<feature type="region of interest" description="Disordered" evidence="1">
    <location>
        <begin position="1"/>
        <end position="41"/>
    </location>
</feature>
<gene>
    <name evidence="2" type="ORF">EJ08DRAFT_695068</name>
</gene>
<protein>
    <recommendedName>
        <fullName evidence="4">Heterokaryon incompatibility domain-containing protein</fullName>
    </recommendedName>
</protein>
<evidence type="ECO:0000313" key="2">
    <source>
        <dbReference type="EMBL" id="KAF2433041.1"/>
    </source>
</evidence>
<dbReference type="OrthoDB" id="3553147at2759"/>
<organism evidence="2 3">
    <name type="scientific">Tothia fuscella</name>
    <dbReference type="NCBI Taxonomy" id="1048955"/>
    <lineage>
        <taxon>Eukaryota</taxon>
        <taxon>Fungi</taxon>
        <taxon>Dikarya</taxon>
        <taxon>Ascomycota</taxon>
        <taxon>Pezizomycotina</taxon>
        <taxon>Dothideomycetes</taxon>
        <taxon>Pleosporomycetidae</taxon>
        <taxon>Venturiales</taxon>
        <taxon>Cylindrosympodiaceae</taxon>
        <taxon>Tothia</taxon>
    </lineage>
</organism>
<sequence length="108" mass="12156">MKSKALISPTVLSSPSRKVKMKAKNRRPSRRSTRIAQVPAPYRYEPLPTSSSFRILELLPGREGDLVQFNYILADWNSPPEYEAISYAWGAPDDKATILHEGKDLSVP</sequence>
<evidence type="ECO:0000256" key="1">
    <source>
        <dbReference type="SAM" id="MobiDB-lite"/>
    </source>
</evidence>
<proteinExistence type="predicted"/>
<comment type="caution">
    <text evidence="2">The sequence shown here is derived from an EMBL/GenBank/DDBJ whole genome shotgun (WGS) entry which is preliminary data.</text>
</comment>
<evidence type="ECO:0000313" key="3">
    <source>
        <dbReference type="Proteomes" id="UP000800235"/>
    </source>
</evidence>
<evidence type="ECO:0008006" key="4">
    <source>
        <dbReference type="Google" id="ProtNLM"/>
    </source>
</evidence>
<accession>A0A9P4U119</accession>
<feature type="compositionally biased region" description="Basic residues" evidence="1">
    <location>
        <begin position="17"/>
        <end position="33"/>
    </location>
</feature>
<dbReference type="Proteomes" id="UP000800235">
    <property type="component" value="Unassembled WGS sequence"/>
</dbReference>
<reference evidence="2" key="1">
    <citation type="journal article" date="2020" name="Stud. Mycol.">
        <title>101 Dothideomycetes genomes: a test case for predicting lifestyles and emergence of pathogens.</title>
        <authorList>
            <person name="Haridas S."/>
            <person name="Albert R."/>
            <person name="Binder M."/>
            <person name="Bloem J."/>
            <person name="Labutti K."/>
            <person name="Salamov A."/>
            <person name="Andreopoulos B."/>
            <person name="Baker S."/>
            <person name="Barry K."/>
            <person name="Bills G."/>
            <person name="Bluhm B."/>
            <person name="Cannon C."/>
            <person name="Castanera R."/>
            <person name="Culley D."/>
            <person name="Daum C."/>
            <person name="Ezra D."/>
            <person name="Gonzalez J."/>
            <person name="Henrissat B."/>
            <person name="Kuo A."/>
            <person name="Liang C."/>
            <person name="Lipzen A."/>
            <person name="Lutzoni F."/>
            <person name="Magnuson J."/>
            <person name="Mondo S."/>
            <person name="Nolan M."/>
            <person name="Ohm R."/>
            <person name="Pangilinan J."/>
            <person name="Park H.-J."/>
            <person name="Ramirez L."/>
            <person name="Alfaro M."/>
            <person name="Sun H."/>
            <person name="Tritt A."/>
            <person name="Yoshinaga Y."/>
            <person name="Zwiers L.-H."/>
            <person name="Turgeon B."/>
            <person name="Goodwin S."/>
            <person name="Spatafora J."/>
            <person name="Crous P."/>
            <person name="Grigoriev I."/>
        </authorList>
    </citation>
    <scope>NUCLEOTIDE SEQUENCE</scope>
    <source>
        <strain evidence="2">CBS 130266</strain>
    </source>
</reference>